<sequence>MKPCDLDTGSARLVRGLKDLHRVWGEASDEWNDSVSEAVFKEHIEPMAPIVKSALDAVGRMRGLLQEAQRDLEG</sequence>
<dbReference type="AlphaFoldDB" id="A0A5C6A5N9"/>
<dbReference type="Proteomes" id="UP000317421">
    <property type="component" value="Unassembled WGS sequence"/>
</dbReference>
<name>A0A5C6A5N9_9BACT</name>
<dbReference type="EMBL" id="SJPR01000006">
    <property type="protein sequence ID" value="TWT94756.1"/>
    <property type="molecule type" value="Genomic_DNA"/>
</dbReference>
<dbReference type="OrthoDB" id="285317at2"/>
<proteinExistence type="predicted"/>
<accession>A0A5C6A5N9</accession>
<dbReference type="RefSeq" id="WP_146446310.1">
    <property type="nucleotide sequence ID" value="NZ_SJPR01000006.1"/>
</dbReference>
<evidence type="ECO:0000313" key="2">
    <source>
        <dbReference type="Proteomes" id="UP000317421"/>
    </source>
</evidence>
<evidence type="ECO:0000313" key="1">
    <source>
        <dbReference type="EMBL" id="TWT94756.1"/>
    </source>
</evidence>
<keyword evidence="2" id="KW-1185">Reference proteome</keyword>
<gene>
    <name evidence="1" type="ORF">Pla108_36050</name>
</gene>
<comment type="caution">
    <text evidence="1">The sequence shown here is derived from an EMBL/GenBank/DDBJ whole genome shotgun (WGS) entry which is preliminary data.</text>
</comment>
<organism evidence="1 2">
    <name type="scientific">Botrimarina colliarenosi</name>
    <dbReference type="NCBI Taxonomy" id="2528001"/>
    <lineage>
        <taxon>Bacteria</taxon>
        <taxon>Pseudomonadati</taxon>
        <taxon>Planctomycetota</taxon>
        <taxon>Planctomycetia</taxon>
        <taxon>Pirellulales</taxon>
        <taxon>Lacipirellulaceae</taxon>
        <taxon>Botrimarina</taxon>
    </lineage>
</organism>
<protein>
    <submittedName>
        <fullName evidence="1">Uncharacterized protein</fullName>
    </submittedName>
</protein>
<reference evidence="1 2" key="1">
    <citation type="submission" date="2019-02" db="EMBL/GenBank/DDBJ databases">
        <title>Deep-cultivation of Planctomycetes and their phenomic and genomic characterization uncovers novel biology.</title>
        <authorList>
            <person name="Wiegand S."/>
            <person name="Jogler M."/>
            <person name="Boedeker C."/>
            <person name="Pinto D."/>
            <person name="Vollmers J."/>
            <person name="Rivas-Marin E."/>
            <person name="Kohn T."/>
            <person name="Peeters S.H."/>
            <person name="Heuer A."/>
            <person name="Rast P."/>
            <person name="Oberbeckmann S."/>
            <person name="Bunk B."/>
            <person name="Jeske O."/>
            <person name="Meyerdierks A."/>
            <person name="Storesund J.E."/>
            <person name="Kallscheuer N."/>
            <person name="Luecker S."/>
            <person name="Lage O.M."/>
            <person name="Pohl T."/>
            <person name="Merkel B.J."/>
            <person name="Hornburger P."/>
            <person name="Mueller R.-W."/>
            <person name="Bruemmer F."/>
            <person name="Labrenz M."/>
            <person name="Spormann A.M."/>
            <person name="Op Den Camp H."/>
            <person name="Overmann J."/>
            <person name="Amann R."/>
            <person name="Jetten M.S.M."/>
            <person name="Mascher T."/>
            <person name="Medema M.H."/>
            <person name="Devos D.P."/>
            <person name="Kaster A.-K."/>
            <person name="Ovreas L."/>
            <person name="Rohde M."/>
            <person name="Galperin M.Y."/>
            <person name="Jogler C."/>
        </authorList>
    </citation>
    <scope>NUCLEOTIDE SEQUENCE [LARGE SCALE GENOMIC DNA]</scope>
    <source>
        <strain evidence="1 2">Pla108</strain>
    </source>
</reference>